<evidence type="ECO:0000256" key="2">
    <source>
        <dbReference type="SAM" id="Phobius"/>
    </source>
</evidence>
<keyword evidence="2" id="KW-0472">Membrane</keyword>
<dbReference type="Proteomes" id="UP001500124">
    <property type="component" value="Unassembled WGS sequence"/>
</dbReference>
<proteinExistence type="predicted"/>
<evidence type="ECO:0000313" key="3">
    <source>
        <dbReference type="EMBL" id="GAA5046311.1"/>
    </source>
</evidence>
<organism evidence="3 4">
    <name type="scientific">Streptomyces similanensis</name>
    <dbReference type="NCBI Taxonomy" id="1274988"/>
    <lineage>
        <taxon>Bacteria</taxon>
        <taxon>Bacillati</taxon>
        <taxon>Actinomycetota</taxon>
        <taxon>Actinomycetes</taxon>
        <taxon>Kitasatosporales</taxon>
        <taxon>Streptomycetaceae</taxon>
        <taxon>Streptomyces</taxon>
    </lineage>
</organism>
<gene>
    <name evidence="3" type="ORF">GCM10023336_10670</name>
</gene>
<feature type="region of interest" description="Disordered" evidence="1">
    <location>
        <begin position="1"/>
        <end position="32"/>
    </location>
</feature>
<sequence>MTEQTQTQTQTQPTTDTDRPPAAPAPARPPRDRRVLRAVLRWTAVVAVFAAVGAGTAYGITGMERTDVPGLATASDGRWAYPRITRPPLPAGRPAPASVDNRAGAHYADLRRLLLPAPEGAREDQVLRGTDGWLPTKDFLALFPARRDRQEAGQLLTDYGLRHIAARGWTTGDGTRTRIYLLQFDTSTVAHTVYGEFSTFTGPAFATAGAPETRFDDTFPGNTFISGVARYPYDEVKPYGVEQVRQAYLNAGDVMAVIVQDRRDAAPAIPFRQTVVLESELLA</sequence>
<protein>
    <submittedName>
        <fullName evidence="3">Uncharacterized protein</fullName>
    </submittedName>
</protein>
<dbReference type="EMBL" id="BAABKC010000013">
    <property type="protein sequence ID" value="GAA5046311.1"/>
    <property type="molecule type" value="Genomic_DNA"/>
</dbReference>
<comment type="caution">
    <text evidence="3">The sequence shown here is derived from an EMBL/GenBank/DDBJ whole genome shotgun (WGS) entry which is preliminary data.</text>
</comment>
<evidence type="ECO:0000313" key="4">
    <source>
        <dbReference type="Proteomes" id="UP001500124"/>
    </source>
</evidence>
<accession>A0ABP9JZE7</accession>
<evidence type="ECO:0000256" key="1">
    <source>
        <dbReference type="SAM" id="MobiDB-lite"/>
    </source>
</evidence>
<feature type="transmembrane region" description="Helical" evidence="2">
    <location>
        <begin position="38"/>
        <end position="60"/>
    </location>
</feature>
<keyword evidence="2" id="KW-1133">Transmembrane helix</keyword>
<keyword evidence="4" id="KW-1185">Reference proteome</keyword>
<feature type="compositionally biased region" description="Low complexity" evidence="1">
    <location>
        <begin position="1"/>
        <end position="15"/>
    </location>
</feature>
<keyword evidence="2" id="KW-0812">Transmembrane</keyword>
<reference evidence="4" key="1">
    <citation type="journal article" date="2019" name="Int. J. Syst. Evol. Microbiol.">
        <title>The Global Catalogue of Microorganisms (GCM) 10K type strain sequencing project: providing services to taxonomists for standard genome sequencing and annotation.</title>
        <authorList>
            <consortium name="The Broad Institute Genomics Platform"/>
            <consortium name="The Broad Institute Genome Sequencing Center for Infectious Disease"/>
            <person name="Wu L."/>
            <person name="Ma J."/>
        </authorList>
    </citation>
    <scope>NUCLEOTIDE SEQUENCE [LARGE SCALE GENOMIC DNA]</scope>
    <source>
        <strain evidence="4">JCM 18410</strain>
    </source>
</reference>
<dbReference type="RefSeq" id="WP_345667230.1">
    <property type="nucleotide sequence ID" value="NZ_BAABKC010000013.1"/>
</dbReference>
<name>A0ABP9JZE7_9ACTN</name>